<keyword evidence="2" id="KW-0614">Plasmid</keyword>
<dbReference type="Proteomes" id="UP000564836">
    <property type="component" value="Plasmid pBb323S2c"/>
</dbReference>
<proteinExistence type="predicted"/>
<dbReference type="Gene3D" id="3.40.50.450">
    <property type="match status" value="1"/>
</dbReference>
<dbReference type="AlphaFoldDB" id="A0A7Z0TX92"/>
<evidence type="ECO:0000313" key="1">
    <source>
        <dbReference type="EMBL" id="NYY96949.1"/>
    </source>
</evidence>
<geneLocation type="plasmid" evidence="2 3">
    <name>pBb323S2c</name>
</geneLocation>
<dbReference type="SUPFAM" id="SSF52309">
    <property type="entry name" value="N-(deoxy)ribosyltransferase-like"/>
    <property type="match status" value="1"/>
</dbReference>
<dbReference type="EMBL" id="CP088279">
    <property type="protein sequence ID" value="UGX89844.1"/>
    <property type="molecule type" value="Genomic_DNA"/>
</dbReference>
<reference evidence="2 3" key="3">
    <citation type="journal article" date="2022" name="Int. J. Syst. Evol. Microbiol.">
        <title>Strains of Bradyrhizobium barranii sp. nov. associated with legumes native to Canada are symbionts of soybeans and belong to different subspecies (subsp. barranii subsp. nov. and subsp. apii subsp. nov.) and symbiovars (sv. glycinearum and sv. septentrionale).</title>
        <authorList>
            <person name="Bromfield E.S.P."/>
            <person name="Cloutier S."/>
            <person name="Wasai-Hara S."/>
            <person name="Minamisawa K."/>
        </authorList>
    </citation>
    <scope>NUCLEOTIDE SEQUENCE [LARGE SCALE GENOMIC DNA]</scope>
    <source>
        <strain evidence="2 3">323S2</strain>
        <plasmid evidence="3">pBb323S2c</plasmid>
    </source>
</reference>
<reference evidence="2 3" key="1">
    <citation type="journal article" date="2017" name="Syst. Appl. Microbiol.">
        <title>Soybeans inoculated with root zone soils of Canadian native legumes harbour diverse and novel Bradyrhizobium spp. that possess agricultural potential.</title>
        <authorList>
            <person name="Bromfield E.S.P."/>
            <person name="Cloutier S."/>
            <person name="Tambong J.T."/>
            <person name="Tran Thi T.V."/>
        </authorList>
    </citation>
    <scope>NUCLEOTIDE SEQUENCE [LARGE SCALE GENOMIC DNA]</scope>
    <source>
        <strain evidence="2 3">323S2</strain>
    </source>
</reference>
<dbReference type="EMBL" id="JACBFH010000005">
    <property type="protein sequence ID" value="NYY96949.1"/>
    <property type="molecule type" value="Genomic_DNA"/>
</dbReference>
<organism evidence="1">
    <name type="scientific">Bradyrhizobium barranii subsp. barranii</name>
    <dbReference type="NCBI Taxonomy" id="2823807"/>
    <lineage>
        <taxon>Bacteria</taxon>
        <taxon>Pseudomonadati</taxon>
        <taxon>Pseudomonadota</taxon>
        <taxon>Alphaproteobacteria</taxon>
        <taxon>Hyphomicrobiales</taxon>
        <taxon>Nitrobacteraceae</taxon>
        <taxon>Bradyrhizobium</taxon>
        <taxon>Bradyrhizobium barranii</taxon>
    </lineage>
</organism>
<reference evidence="1" key="2">
    <citation type="submission" date="2020-06" db="EMBL/GenBank/DDBJ databases">
        <title>Whole Genome Sequence of Bradyrhizobium sp. Strain 323S2.</title>
        <authorList>
            <person name="Bromfield E.S.P."/>
        </authorList>
    </citation>
    <scope>NUCLEOTIDE SEQUENCE [LARGE SCALE GENOMIC DNA]</scope>
    <source>
        <strain evidence="1">323S2</strain>
    </source>
</reference>
<gene>
    <name evidence="2" type="ORF">G6321_00003395</name>
    <name evidence="1" type="ORF">G6321_54800</name>
</gene>
<accession>A0A7Z0TX92</accession>
<evidence type="ECO:0000313" key="3">
    <source>
        <dbReference type="Proteomes" id="UP000564836"/>
    </source>
</evidence>
<evidence type="ECO:0000313" key="2">
    <source>
        <dbReference type="EMBL" id="UGX89844.1"/>
    </source>
</evidence>
<name>A0A7Z0TX92_9BRAD</name>
<evidence type="ECO:0008006" key="4">
    <source>
        <dbReference type="Google" id="ProtNLM"/>
    </source>
</evidence>
<protein>
    <recommendedName>
        <fullName evidence="4">Nucleoside 2-deoxyribosyltransferase</fullName>
    </recommendedName>
</protein>
<sequence>MRIYIACALTHVPRGPVFDEHVSFIHQLAENLKMNGHEVKYALVDSDPQLDSRPFDERARLCYLWDRSMVEEAELMIAEASWASTGLGIEMQIAENKGIPIIVCFKDFQINRVKTVTYENPDHTSHHLQVGDGIITLMALGVPNIFRLIEYFSPDDGVAQIIGALDVLDRQ</sequence>
<dbReference type="RefSeq" id="WP_166354606.1">
    <property type="nucleotide sequence ID" value="NZ_CP049702.1"/>
</dbReference>